<keyword evidence="16" id="KW-1185">Reference proteome</keyword>
<keyword evidence="7 14" id="KW-0479">Metal-binding</keyword>
<gene>
    <name evidence="17" type="primary">LOC109727724</name>
</gene>
<evidence type="ECO:0000313" key="17">
    <source>
        <dbReference type="RefSeq" id="XP_020113493.1"/>
    </source>
</evidence>
<keyword evidence="11 15" id="KW-0503">Monooxygenase</keyword>
<dbReference type="InterPro" id="IPR002403">
    <property type="entry name" value="Cyt_P450_E_grp-IV"/>
</dbReference>
<dbReference type="InterPro" id="IPR001128">
    <property type="entry name" value="Cyt_P450"/>
</dbReference>
<dbReference type="GO" id="GO:0016020">
    <property type="term" value="C:membrane"/>
    <property type="evidence" value="ECO:0007669"/>
    <property type="project" value="UniProtKB-SubCell"/>
</dbReference>
<evidence type="ECO:0000256" key="6">
    <source>
        <dbReference type="ARBA" id="ARBA00022692"/>
    </source>
</evidence>
<dbReference type="GO" id="GO:0005506">
    <property type="term" value="F:iron ion binding"/>
    <property type="evidence" value="ECO:0007669"/>
    <property type="project" value="InterPro"/>
</dbReference>
<keyword evidence="9 15" id="KW-0560">Oxidoreductase</keyword>
<dbReference type="PANTHER" id="PTHR24286">
    <property type="entry name" value="CYTOCHROME P450 26"/>
    <property type="match status" value="1"/>
</dbReference>
<dbReference type="InterPro" id="IPR017972">
    <property type="entry name" value="Cyt_P450_CS"/>
</dbReference>
<evidence type="ECO:0000256" key="15">
    <source>
        <dbReference type="RuleBase" id="RU000461"/>
    </source>
</evidence>
<dbReference type="Pfam" id="PF00067">
    <property type="entry name" value="p450"/>
    <property type="match status" value="1"/>
</dbReference>
<evidence type="ECO:0000256" key="4">
    <source>
        <dbReference type="ARBA" id="ARBA00010617"/>
    </source>
</evidence>
<dbReference type="GO" id="GO:0051777">
    <property type="term" value="F:ent-kaurenoic acid monooxygenase activity"/>
    <property type="evidence" value="ECO:0007669"/>
    <property type="project" value="UniProtKB-ARBA"/>
</dbReference>
<evidence type="ECO:0000256" key="7">
    <source>
        <dbReference type="ARBA" id="ARBA00022723"/>
    </source>
</evidence>
<feature type="binding site" description="axial binding residue" evidence="14">
    <location>
        <position position="348"/>
    </location>
    <ligand>
        <name>heme</name>
        <dbReference type="ChEBI" id="CHEBI:30413"/>
    </ligand>
    <ligandPart>
        <name>Fe</name>
        <dbReference type="ChEBI" id="CHEBI:18248"/>
    </ligandPart>
</feature>
<dbReference type="FunFam" id="1.10.630.10:FF:000052">
    <property type="entry name" value="Ent-kaurenoic acid oxidase"/>
    <property type="match status" value="1"/>
</dbReference>
<evidence type="ECO:0000256" key="11">
    <source>
        <dbReference type="ARBA" id="ARBA00023033"/>
    </source>
</evidence>
<keyword evidence="5 14" id="KW-0349">Heme</keyword>
<evidence type="ECO:0000256" key="2">
    <source>
        <dbReference type="ARBA" id="ARBA00004167"/>
    </source>
</evidence>
<protein>
    <submittedName>
        <fullName evidence="17">Ent-kaurenoic acid oxidase 1-like</fullName>
    </submittedName>
</protein>
<reference evidence="16" key="1">
    <citation type="journal article" date="2015" name="Nat. Genet.">
        <title>The pineapple genome and the evolution of CAM photosynthesis.</title>
        <authorList>
            <person name="Ming R."/>
            <person name="VanBuren R."/>
            <person name="Wai C.M."/>
            <person name="Tang H."/>
            <person name="Schatz M.C."/>
            <person name="Bowers J.E."/>
            <person name="Lyons E."/>
            <person name="Wang M.L."/>
            <person name="Chen J."/>
            <person name="Biggers E."/>
            <person name="Zhang J."/>
            <person name="Huang L."/>
            <person name="Zhang L."/>
            <person name="Miao W."/>
            <person name="Zhang J."/>
            <person name="Ye Z."/>
            <person name="Miao C."/>
            <person name="Lin Z."/>
            <person name="Wang H."/>
            <person name="Zhou H."/>
            <person name="Yim W.C."/>
            <person name="Priest H.D."/>
            <person name="Zheng C."/>
            <person name="Woodhouse M."/>
            <person name="Edger P.P."/>
            <person name="Guyot R."/>
            <person name="Guo H.B."/>
            <person name="Guo H."/>
            <person name="Zheng G."/>
            <person name="Singh R."/>
            <person name="Sharma A."/>
            <person name="Min X."/>
            <person name="Zheng Y."/>
            <person name="Lee H."/>
            <person name="Gurtowski J."/>
            <person name="Sedlazeck F.J."/>
            <person name="Harkess A."/>
            <person name="McKain M.R."/>
            <person name="Liao Z."/>
            <person name="Fang J."/>
            <person name="Liu J."/>
            <person name="Zhang X."/>
            <person name="Zhang Q."/>
            <person name="Hu W."/>
            <person name="Qin Y."/>
            <person name="Wang K."/>
            <person name="Chen L.Y."/>
            <person name="Shirley N."/>
            <person name="Lin Y.R."/>
            <person name="Liu L.Y."/>
            <person name="Hernandez A.G."/>
            <person name="Wright C.L."/>
            <person name="Bulone V."/>
            <person name="Tuskan G.A."/>
            <person name="Heath K."/>
            <person name="Zee F."/>
            <person name="Moore P.H."/>
            <person name="Sunkar R."/>
            <person name="Leebens-Mack J.H."/>
            <person name="Mockler T."/>
            <person name="Bennetzen J.L."/>
            <person name="Freeling M."/>
            <person name="Sankoff D."/>
            <person name="Paterson A.H."/>
            <person name="Zhu X."/>
            <person name="Yang X."/>
            <person name="Smith J.A."/>
            <person name="Cushman J.C."/>
            <person name="Paull R.E."/>
            <person name="Yu Q."/>
        </authorList>
    </citation>
    <scope>NUCLEOTIDE SEQUENCE [LARGE SCALE GENOMIC DNA]</scope>
    <source>
        <strain evidence="16">cv. F153</strain>
    </source>
</reference>
<dbReference type="GO" id="GO:0020037">
    <property type="term" value="F:heme binding"/>
    <property type="evidence" value="ECO:0007669"/>
    <property type="project" value="InterPro"/>
</dbReference>
<dbReference type="PRINTS" id="PR00465">
    <property type="entry name" value="EP450IV"/>
</dbReference>
<dbReference type="InterPro" id="IPR036396">
    <property type="entry name" value="Cyt_P450_sf"/>
</dbReference>
<dbReference type="SUPFAM" id="SSF48264">
    <property type="entry name" value="Cytochrome P450"/>
    <property type="match status" value="1"/>
</dbReference>
<evidence type="ECO:0000313" key="16">
    <source>
        <dbReference type="Proteomes" id="UP000515123"/>
    </source>
</evidence>
<dbReference type="Proteomes" id="UP000515123">
    <property type="component" value="Linkage group 22"/>
</dbReference>
<dbReference type="GO" id="GO:0009686">
    <property type="term" value="P:gibberellin biosynthetic process"/>
    <property type="evidence" value="ECO:0007669"/>
    <property type="project" value="UniProtKB-ARBA"/>
</dbReference>
<evidence type="ECO:0000256" key="10">
    <source>
        <dbReference type="ARBA" id="ARBA00023004"/>
    </source>
</evidence>
<dbReference type="GeneID" id="109727724"/>
<evidence type="ECO:0000256" key="13">
    <source>
        <dbReference type="ARBA" id="ARBA00037909"/>
    </source>
</evidence>
<keyword evidence="12" id="KW-0472">Membrane</keyword>
<comment type="similarity">
    <text evidence="4 15">Belongs to the cytochrome P450 family.</text>
</comment>
<accession>A0A6P5HE30</accession>
<dbReference type="PRINTS" id="PR00385">
    <property type="entry name" value="P450"/>
</dbReference>
<comment type="cofactor">
    <cofactor evidence="1 14">
        <name>heme</name>
        <dbReference type="ChEBI" id="CHEBI:30413"/>
    </cofactor>
</comment>
<name>A0A6P5HE30_ANACO</name>
<dbReference type="GO" id="GO:0016125">
    <property type="term" value="P:sterol metabolic process"/>
    <property type="evidence" value="ECO:0007669"/>
    <property type="project" value="TreeGrafter"/>
</dbReference>
<dbReference type="CDD" id="cd11043">
    <property type="entry name" value="CYP90-like"/>
    <property type="match status" value="1"/>
</dbReference>
<evidence type="ECO:0000256" key="5">
    <source>
        <dbReference type="ARBA" id="ARBA00022617"/>
    </source>
</evidence>
<dbReference type="AlphaFoldDB" id="A0A6P5HE30"/>
<comment type="subcellular location">
    <subcellularLocation>
        <location evidence="2">Membrane</location>
        <topology evidence="2">Single-pass membrane protein</topology>
    </subcellularLocation>
</comment>
<dbReference type="RefSeq" id="XP_020113493.1">
    <property type="nucleotide sequence ID" value="XM_020257904.1"/>
</dbReference>
<evidence type="ECO:0000256" key="3">
    <source>
        <dbReference type="ARBA" id="ARBA00004972"/>
    </source>
</evidence>
<sequence length="402" mass="46394">MFGSPTIMITTPDACKQVLMDDEHFVTGWPKATLELIGKKSFIGISHEEHKRLRRLTSTPINGYEALNTYLHFIDESVVSTLEKWAVMGEFEFLTELRRLTFRIIMKIFLNKESDVITESLERVYTDLNYGVRAMAINFPGFAYQKALKARKRLVEVLQTVLDERRVASRTCSNPTAKDMVDNLMEIVDENGRKLTDEEIIDVLIMYLNAGHESSGHITMWATVFLQENPEIFKRAKAEQEEIRRNRLPTQEGLTLKEVRKMEYLSQVIDETLRLVNISFVSFRKATTDVFINGYIIPKDWRVMLWYRSVHMDPEVYPDPKKFNPSRWDGPPPRAGSFLAFGAGSRLCPGNELAKLEISVFLHHFLLGYKLTRLNPECPVRYLPHPRPTDNCLARITKLSSS</sequence>
<dbReference type="Gene3D" id="1.10.630.10">
    <property type="entry name" value="Cytochrome P450"/>
    <property type="match status" value="1"/>
</dbReference>
<evidence type="ECO:0000256" key="8">
    <source>
        <dbReference type="ARBA" id="ARBA00022989"/>
    </source>
</evidence>
<keyword evidence="8" id="KW-1133">Transmembrane helix</keyword>
<keyword evidence="6" id="KW-0812">Transmembrane</keyword>
<comment type="pathway">
    <text evidence="3">Hormone biosynthesis.</text>
</comment>
<dbReference type="GO" id="GO:0016132">
    <property type="term" value="P:brassinosteroid biosynthetic process"/>
    <property type="evidence" value="ECO:0007669"/>
    <property type="project" value="TreeGrafter"/>
</dbReference>
<comment type="pathway">
    <text evidence="13">Plant hormone biosynthesis; gibberellin biosynthesis.</text>
</comment>
<proteinExistence type="inferred from homology"/>
<dbReference type="OrthoDB" id="1470350at2759"/>
<organism evidence="16 17">
    <name type="scientific">Ananas comosus</name>
    <name type="common">Pineapple</name>
    <name type="synonym">Ananas ananas</name>
    <dbReference type="NCBI Taxonomy" id="4615"/>
    <lineage>
        <taxon>Eukaryota</taxon>
        <taxon>Viridiplantae</taxon>
        <taxon>Streptophyta</taxon>
        <taxon>Embryophyta</taxon>
        <taxon>Tracheophyta</taxon>
        <taxon>Spermatophyta</taxon>
        <taxon>Magnoliopsida</taxon>
        <taxon>Liliopsida</taxon>
        <taxon>Poales</taxon>
        <taxon>Bromeliaceae</taxon>
        <taxon>Bromelioideae</taxon>
        <taxon>Ananas</taxon>
    </lineage>
</organism>
<reference evidence="17" key="2">
    <citation type="submission" date="2025-08" db="UniProtKB">
        <authorList>
            <consortium name="RefSeq"/>
        </authorList>
    </citation>
    <scope>IDENTIFICATION</scope>
    <source>
        <tissue evidence="17">Leaf</tissue>
    </source>
</reference>
<keyword evidence="10 14" id="KW-0408">Iron</keyword>
<evidence type="ECO:0000256" key="1">
    <source>
        <dbReference type="ARBA" id="ARBA00001971"/>
    </source>
</evidence>
<evidence type="ECO:0000256" key="14">
    <source>
        <dbReference type="PIRSR" id="PIRSR602403-1"/>
    </source>
</evidence>
<evidence type="ECO:0000256" key="9">
    <source>
        <dbReference type="ARBA" id="ARBA00023002"/>
    </source>
</evidence>
<dbReference type="PROSITE" id="PS00086">
    <property type="entry name" value="CYTOCHROME_P450"/>
    <property type="match status" value="1"/>
</dbReference>
<evidence type="ECO:0000256" key="12">
    <source>
        <dbReference type="ARBA" id="ARBA00023136"/>
    </source>
</evidence>
<dbReference type="GO" id="GO:0010268">
    <property type="term" value="P:brassinosteroid homeostasis"/>
    <property type="evidence" value="ECO:0007669"/>
    <property type="project" value="TreeGrafter"/>
</dbReference>
<dbReference type="PANTHER" id="PTHR24286:SF356">
    <property type="entry name" value="ENT-KAURENOIC ACID OXIDASE 2"/>
    <property type="match status" value="1"/>
</dbReference>
<dbReference type="GO" id="GO:0005783">
    <property type="term" value="C:endoplasmic reticulum"/>
    <property type="evidence" value="ECO:0007669"/>
    <property type="project" value="TreeGrafter"/>
</dbReference>